<gene>
    <name evidence="1" type="ORF">HF577_35460</name>
</gene>
<accession>A0ABX1RT12</accession>
<evidence type="ECO:0000313" key="1">
    <source>
        <dbReference type="EMBL" id="NMH82373.1"/>
    </source>
</evidence>
<evidence type="ECO:0000313" key="2">
    <source>
        <dbReference type="Proteomes" id="UP001296706"/>
    </source>
</evidence>
<organism evidence="1 2">
    <name type="scientific">Pseudonocardia xinjiangensis</name>
    <dbReference type="NCBI Taxonomy" id="75289"/>
    <lineage>
        <taxon>Bacteria</taxon>
        <taxon>Bacillati</taxon>
        <taxon>Actinomycetota</taxon>
        <taxon>Actinomycetes</taxon>
        <taxon>Pseudonocardiales</taxon>
        <taxon>Pseudonocardiaceae</taxon>
        <taxon>Pseudonocardia</taxon>
    </lineage>
</organism>
<protein>
    <submittedName>
        <fullName evidence="1">Uncharacterized protein</fullName>
    </submittedName>
</protein>
<keyword evidence="2" id="KW-1185">Reference proteome</keyword>
<name>A0ABX1RT12_9PSEU</name>
<sequence>MDRREEQPSDPHQGNVDELREAAETLRGFVPQFRDGRPVSEFVPLALGKLLDAVADSIGRGDEMRDSISSSALEIARHLRHFPAEEPHRP</sequence>
<reference evidence="1 2" key="1">
    <citation type="submission" date="2020-04" db="EMBL/GenBank/DDBJ databases">
        <authorList>
            <person name="Klaysubun C."/>
            <person name="Duangmal K."/>
            <person name="Lipun K."/>
        </authorList>
    </citation>
    <scope>NUCLEOTIDE SEQUENCE [LARGE SCALE GENOMIC DNA]</scope>
    <source>
        <strain evidence="1 2">JCM 11839</strain>
    </source>
</reference>
<comment type="caution">
    <text evidence="1">The sequence shown here is derived from an EMBL/GenBank/DDBJ whole genome shotgun (WGS) entry which is preliminary data.</text>
</comment>
<dbReference type="RefSeq" id="WP_169400376.1">
    <property type="nucleotide sequence ID" value="NZ_BAAAJH010000007.1"/>
</dbReference>
<dbReference type="EMBL" id="JAAXKY010000227">
    <property type="protein sequence ID" value="NMH82373.1"/>
    <property type="molecule type" value="Genomic_DNA"/>
</dbReference>
<dbReference type="Proteomes" id="UP001296706">
    <property type="component" value="Unassembled WGS sequence"/>
</dbReference>
<proteinExistence type="predicted"/>